<dbReference type="RefSeq" id="WP_311361372.1">
    <property type="nucleotide sequence ID" value="NZ_JAVRIE010000003.1"/>
</dbReference>
<proteinExistence type="predicted"/>
<dbReference type="EMBL" id="JAVRIE010000003">
    <property type="protein sequence ID" value="MDT0582589.1"/>
    <property type="molecule type" value="Genomic_DNA"/>
</dbReference>
<organism evidence="2 3">
    <name type="scientific">Brumicola blandensis</name>
    <dbReference type="NCBI Taxonomy" id="3075611"/>
    <lineage>
        <taxon>Bacteria</taxon>
        <taxon>Pseudomonadati</taxon>
        <taxon>Pseudomonadota</taxon>
        <taxon>Gammaproteobacteria</taxon>
        <taxon>Alteromonadales</taxon>
        <taxon>Alteromonadaceae</taxon>
        <taxon>Brumicola</taxon>
    </lineage>
</organism>
<evidence type="ECO:0000259" key="1">
    <source>
        <dbReference type="Pfam" id="PF13521"/>
    </source>
</evidence>
<dbReference type="InterPro" id="IPR027417">
    <property type="entry name" value="P-loop_NTPase"/>
</dbReference>
<evidence type="ECO:0000313" key="3">
    <source>
        <dbReference type="Proteomes" id="UP001249020"/>
    </source>
</evidence>
<evidence type="ECO:0000313" key="2">
    <source>
        <dbReference type="EMBL" id="MDT0582589.1"/>
    </source>
</evidence>
<protein>
    <submittedName>
        <fullName evidence="2">ATP-binding protein</fullName>
    </submittedName>
</protein>
<dbReference type="GO" id="GO:0005524">
    <property type="term" value="F:ATP binding"/>
    <property type="evidence" value="ECO:0007669"/>
    <property type="project" value="UniProtKB-KW"/>
</dbReference>
<comment type="caution">
    <text evidence="2">The sequence shown here is derived from an EMBL/GenBank/DDBJ whole genome shotgun (WGS) entry which is preliminary data.</text>
</comment>
<dbReference type="PANTHER" id="PTHR37512">
    <property type="entry name" value="TRIFUNCTIONAL NAD BIOSYNTHESIS/REGULATOR PROTEIN NADR"/>
    <property type="match status" value="1"/>
</dbReference>
<dbReference type="Proteomes" id="UP001249020">
    <property type="component" value="Unassembled WGS sequence"/>
</dbReference>
<keyword evidence="2" id="KW-0067">ATP-binding</keyword>
<name>A0AAW8R1I5_9ALTE</name>
<dbReference type="PANTHER" id="PTHR37512:SF1">
    <property type="entry name" value="NADR_TTD14 AAA DOMAIN-CONTAINING PROTEIN"/>
    <property type="match status" value="1"/>
</dbReference>
<gene>
    <name evidence="2" type="ORF">RM544_08555</name>
</gene>
<keyword evidence="2" id="KW-0547">Nucleotide-binding</keyword>
<dbReference type="InterPro" id="IPR038727">
    <property type="entry name" value="NadR/Ttd14_AAA_dom"/>
</dbReference>
<dbReference type="SUPFAM" id="SSF52540">
    <property type="entry name" value="P-loop containing nucleoside triphosphate hydrolases"/>
    <property type="match status" value="1"/>
</dbReference>
<dbReference type="AlphaFoldDB" id="A0AAW8R1I5"/>
<feature type="domain" description="NadR/Ttd14 AAA" evidence="1">
    <location>
        <begin position="11"/>
        <end position="169"/>
    </location>
</feature>
<dbReference type="InterPro" id="IPR052735">
    <property type="entry name" value="NAD_biosynth-regulator"/>
</dbReference>
<keyword evidence="3" id="KW-1185">Reference proteome</keyword>
<dbReference type="Gene3D" id="3.40.50.300">
    <property type="entry name" value="P-loop containing nucleotide triphosphate hydrolases"/>
    <property type="match status" value="1"/>
</dbReference>
<sequence>MNTLASNPVKKVVFMGAPSTGKSTICQAAAKYFNTKHVDEFGRTYWEQNQSNRRLSPEQLLYIAQEHIAIEERTIVDANSYLFVDTNALTTWHFALDYHDSALPELSRLADESKARYDHVFLCADDIPFEDTWERSGDVKQKAFQDFISNELVKRKIQFTVLSGSVEERLQTIITTLESN</sequence>
<dbReference type="Pfam" id="PF13521">
    <property type="entry name" value="AAA_28"/>
    <property type="match status" value="1"/>
</dbReference>
<reference evidence="2 3" key="1">
    <citation type="submission" date="2023-09" db="EMBL/GenBank/DDBJ databases">
        <authorList>
            <person name="Rey-Velasco X."/>
        </authorList>
    </citation>
    <scope>NUCLEOTIDE SEQUENCE [LARGE SCALE GENOMIC DNA]</scope>
    <source>
        <strain evidence="2 3">W409</strain>
    </source>
</reference>
<accession>A0AAW8R1I5</accession>